<reference evidence="1 2" key="1">
    <citation type="submission" date="2014-04" db="EMBL/GenBank/DDBJ databases">
        <title>Evolutionary Origins and Diversification of the Mycorrhizal Mutualists.</title>
        <authorList>
            <consortium name="DOE Joint Genome Institute"/>
            <consortium name="Mycorrhizal Genomics Consortium"/>
            <person name="Kohler A."/>
            <person name="Kuo A."/>
            <person name="Nagy L.G."/>
            <person name="Floudas D."/>
            <person name="Copeland A."/>
            <person name="Barry K.W."/>
            <person name="Cichocki N."/>
            <person name="Veneault-Fourrey C."/>
            <person name="LaButti K."/>
            <person name="Lindquist E.A."/>
            <person name="Lipzen A."/>
            <person name="Lundell T."/>
            <person name="Morin E."/>
            <person name="Murat C."/>
            <person name="Riley R."/>
            <person name="Ohm R."/>
            <person name="Sun H."/>
            <person name="Tunlid A."/>
            <person name="Henrissat B."/>
            <person name="Grigoriev I.V."/>
            <person name="Hibbett D.S."/>
            <person name="Martin F."/>
        </authorList>
    </citation>
    <scope>NUCLEOTIDE SEQUENCE [LARGE SCALE GENOMIC DNA]</scope>
    <source>
        <strain evidence="1 2">FD-317 M1</strain>
    </source>
</reference>
<evidence type="ECO:0000313" key="2">
    <source>
        <dbReference type="Proteomes" id="UP000053593"/>
    </source>
</evidence>
<organism evidence="1 2">
    <name type="scientific">Collybiopsis luxurians FD-317 M1</name>
    <dbReference type="NCBI Taxonomy" id="944289"/>
    <lineage>
        <taxon>Eukaryota</taxon>
        <taxon>Fungi</taxon>
        <taxon>Dikarya</taxon>
        <taxon>Basidiomycota</taxon>
        <taxon>Agaricomycotina</taxon>
        <taxon>Agaricomycetes</taxon>
        <taxon>Agaricomycetidae</taxon>
        <taxon>Agaricales</taxon>
        <taxon>Marasmiineae</taxon>
        <taxon>Omphalotaceae</taxon>
        <taxon>Collybiopsis</taxon>
        <taxon>Collybiopsis luxurians</taxon>
    </lineage>
</organism>
<proteinExistence type="predicted"/>
<dbReference type="OrthoDB" id="3012326at2759"/>
<evidence type="ECO:0000313" key="1">
    <source>
        <dbReference type="EMBL" id="KIK62561.1"/>
    </source>
</evidence>
<dbReference type="EMBL" id="KN834767">
    <property type="protein sequence ID" value="KIK62561.1"/>
    <property type="molecule type" value="Genomic_DNA"/>
</dbReference>
<dbReference type="HOGENOM" id="CLU_1949047_0_0_1"/>
<keyword evidence="2" id="KW-1185">Reference proteome</keyword>
<dbReference type="Proteomes" id="UP000053593">
    <property type="component" value="Unassembled WGS sequence"/>
</dbReference>
<accession>A0A0D0C386</accession>
<sequence>MVPAWDVESFAEENAKTHTWKHLPMSLPAELPENHRERAKVLFNLLNPVDSPHWEDYIKYRLTAEKRTENMMEAMAGDYMDSYIANIRKAVEDALSDAADESDEEQWMKIADGFSVITCDAEEGMDYGI</sequence>
<dbReference type="AlphaFoldDB" id="A0A0D0C386"/>
<protein>
    <submittedName>
        <fullName evidence="1">Uncharacterized protein</fullName>
    </submittedName>
</protein>
<name>A0A0D0C386_9AGAR</name>
<gene>
    <name evidence="1" type="ORF">GYMLUDRAFT_42030</name>
</gene>